<keyword evidence="2 5" id="KW-0812">Transmembrane</keyword>
<evidence type="ECO:0000256" key="5">
    <source>
        <dbReference type="SAM" id="Phobius"/>
    </source>
</evidence>
<sequence length="186" mass="20664">MAIEGILATSAVLHTTDWTQKVSSEGKLVWNEEAKPLWIRRLDYSMIFIGIASICTSICGLIMGDSRVYRQLITPVVWLAAFFGIGSKIISVNTPRWAEGALFLAQGWACLLGYSDFVAGSLPGEWAWMLAGGLFMSVSVFAYILQWPKYEWHTEKFAAHEVFHLGTVGGFSCFYAVMLSLVPRVV</sequence>
<proteinExistence type="predicted"/>
<protein>
    <recommendedName>
        <fullName evidence="7">Hemolysin III</fullName>
    </recommendedName>
</protein>
<evidence type="ECO:0000256" key="2">
    <source>
        <dbReference type="ARBA" id="ARBA00022692"/>
    </source>
</evidence>
<organism evidence="6">
    <name type="scientific">Octactis speculum</name>
    <dbReference type="NCBI Taxonomy" id="3111310"/>
    <lineage>
        <taxon>Eukaryota</taxon>
        <taxon>Sar</taxon>
        <taxon>Stramenopiles</taxon>
        <taxon>Ochrophyta</taxon>
        <taxon>Dictyochophyceae</taxon>
        <taxon>Dictyochales</taxon>
        <taxon>Dictyochaceae</taxon>
        <taxon>Octactis</taxon>
    </lineage>
</organism>
<evidence type="ECO:0000256" key="1">
    <source>
        <dbReference type="ARBA" id="ARBA00004141"/>
    </source>
</evidence>
<dbReference type="Pfam" id="PF03006">
    <property type="entry name" value="HlyIII"/>
    <property type="match status" value="1"/>
</dbReference>
<evidence type="ECO:0000256" key="4">
    <source>
        <dbReference type="ARBA" id="ARBA00023136"/>
    </source>
</evidence>
<feature type="transmembrane region" description="Helical" evidence="5">
    <location>
        <begin position="69"/>
        <end position="90"/>
    </location>
</feature>
<evidence type="ECO:0000313" key="6">
    <source>
        <dbReference type="EMBL" id="CAD9501389.1"/>
    </source>
</evidence>
<dbReference type="InterPro" id="IPR004254">
    <property type="entry name" value="AdipoR/HlyIII-related"/>
</dbReference>
<feature type="transmembrane region" description="Helical" evidence="5">
    <location>
        <begin position="157"/>
        <end position="182"/>
    </location>
</feature>
<name>A0A7S2HV82_9STRA</name>
<dbReference type="GO" id="GO:0016020">
    <property type="term" value="C:membrane"/>
    <property type="evidence" value="ECO:0007669"/>
    <property type="project" value="UniProtKB-SubCell"/>
</dbReference>
<comment type="subcellular location">
    <subcellularLocation>
        <location evidence="1">Membrane</location>
        <topology evidence="1">Multi-pass membrane protein</topology>
    </subcellularLocation>
</comment>
<feature type="transmembrane region" description="Helical" evidence="5">
    <location>
        <begin position="126"/>
        <end position="145"/>
    </location>
</feature>
<evidence type="ECO:0000256" key="3">
    <source>
        <dbReference type="ARBA" id="ARBA00022989"/>
    </source>
</evidence>
<keyword evidence="4 5" id="KW-0472">Membrane</keyword>
<reference evidence="6" key="1">
    <citation type="submission" date="2021-01" db="EMBL/GenBank/DDBJ databases">
        <authorList>
            <person name="Corre E."/>
            <person name="Pelletier E."/>
            <person name="Niang G."/>
            <person name="Scheremetjew M."/>
            <person name="Finn R."/>
            <person name="Kale V."/>
            <person name="Holt S."/>
            <person name="Cochrane G."/>
            <person name="Meng A."/>
            <person name="Brown T."/>
            <person name="Cohen L."/>
        </authorList>
    </citation>
    <scope>NUCLEOTIDE SEQUENCE</scope>
    <source>
        <strain evidence="6">CCMP1381</strain>
    </source>
</reference>
<gene>
    <name evidence="6" type="ORF">DSPE1174_LOCUS33950</name>
</gene>
<dbReference type="EMBL" id="HBGS01064965">
    <property type="protein sequence ID" value="CAD9501389.1"/>
    <property type="molecule type" value="Transcribed_RNA"/>
</dbReference>
<accession>A0A7S2HV82</accession>
<keyword evidence="3 5" id="KW-1133">Transmembrane helix</keyword>
<evidence type="ECO:0008006" key="7">
    <source>
        <dbReference type="Google" id="ProtNLM"/>
    </source>
</evidence>
<feature type="transmembrane region" description="Helical" evidence="5">
    <location>
        <begin position="44"/>
        <end position="63"/>
    </location>
</feature>
<dbReference type="AlphaFoldDB" id="A0A7S2HV82"/>